<evidence type="ECO:0000313" key="6">
    <source>
        <dbReference type="Ensembl" id="ENSOMEP00000016097.1"/>
    </source>
</evidence>
<dbReference type="STRING" id="30732.ENSOMEP00000016097"/>
<keyword evidence="3" id="KW-0732">Signal</keyword>
<dbReference type="Proteomes" id="UP000261560">
    <property type="component" value="Unplaced"/>
</dbReference>
<sequence length="459" mass="50642">MVMTSRVWIVTWLPLVLGAVGELPAPTRLNLTSRNLQHLLTWEPGPGTPPGTAYRVTKSTERDPETEVDGCGSVLLTCNLTAALGEDPFDSYNIRVEAVNQTSPAAEITRFKPVEHLDLPLLTLTLLNRNLSIKLCPPHSNLSHIYNRIQYQLQIRDGSKPAELVQMDRFSMGEVVLQHLSYGRRYCVSVRFADRLEKIFSNFSQPVCVDTDSVFSTELLLSVLLCLLLTVPVVFVGLFLWTRILCLSKRPSVLTTIHHLEKVLVQSLPELVSSLPSIWPAVPPGGQKALSRSSSEDSEDEEETDSSQEGYKGQGASSSFSSSSGLRPTPTTPPCQKKALVTEDPQTSVEPPVSTAGEGTDERKLLDGEEGAQKVNFLTVTFSWEQEEQQEEEQEEQQEEEQEEQQHLLCFSGPLEEGAGPEEELAGDVVAALPPQQEVVEEEDDDGSGYMCRPPAQSV</sequence>
<dbReference type="GeneTree" id="ENSGT00510000048978"/>
<dbReference type="InterPro" id="IPR015373">
    <property type="entry name" value="Interferon/interleukin_rcp_dom"/>
</dbReference>
<protein>
    <submittedName>
        <fullName evidence="6">Uncharacterized LOC112155567</fullName>
    </submittedName>
</protein>
<evidence type="ECO:0000313" key="7">
    <source>
        <dbReference type="Proteomes" id="UP000261560"/>
    </source>
</evidence>
<feature type="region of interest" description="Disordered" evidence="1">
    <location>
        <begin position="283"/>
        <end position="459"/>
    </location>
</feature>
<dbReference type="PANTHER" id="PTHR20859:SF93">
    <property type="entry name" value="CYTOKINE RECEPTOR FAMILY MEMBER B12-RELATED"/>
    <property type="match status" value="1"/>
</dbReference>
<feature type="domain" description="Fibronectin type-III" evidence="4">
    <location>
        <begin position="7"/>
        <end position="101"/>
    </location>
</feature>
<feature type="chain" id="PRO_5017342655" evidence="3">
    <location>
        <begin position="19"/>
        <end position="459"/>
    </location>
</feature>
<dbReference type="InterPro" id="IPR013783">
    <property type="entry name" value="Ig-like_fold"/>
</dbReference>
<feature type="compositionally biased region" description="Acidic residues" evidence="1">
    <location>
        <begin position="296"/>
        <end position="306"/>
    </location>
</feature>
<accession>A0A3B3CG90</accession>
<dbReference type="GeneID" id="112155567"/>
<evidence type="ECO:0000256" key="2">
    <source>
        <dbReference type="SAM" id="Phobius"/>
    </source>
</evidence>
<evidence type="ECO:0000256" key="1">
    <source>
        <dbReference type="SAM" id="MobiDB-lite"/>
    </source>
</evidence>
<feature type="compositionally biased region" description="Acidic residues" evidence="1">
    <location>
        <begin position="385"/>
        <end position="403"/>
    </location>
</feature>
<keyword evidence="7" id="KW-1185">Reference proteome</keyword>
<feature type="domain" description="Interferon/interleukin receptor" evidence="5">
    <location>
        <begin position="117"/>
        <end position="211"/>
    </location>
</feature>
<keyword evidence="2" id="KW-1133">Transmembrane helix</keyword>
<feature type="transmembrane region" description="Helical" evidence="2">
    <location>
        <begin position="219"/>
        <end position="241"/>
    </location>
</feature>
<keyword evidence="2" id="KW-0472">Membrane</keyword>
<evidence type="ECO:0000259" key="4">
    <source>
        <dbReference type="Pfam" id="PF01108"/>
    </source>
</evidence>
<organism evidence="6 7">
    <name type="scientific">Oryzias melastigma</name>
    <name type="common">Marine medaka</name>
    <dbReference type="NCBI Taxonomy" id="30732"/>
    <lineage>
        <taxon>Eukaryota</taxon>
        <taxon>Metazoa</taxon>
        <taxon>Chordata</taxon>
        <taxon>Craniata</taxon>
        <taxon>Vertebrata</taxon>
        <taxon>Euteleostomi</taxon>
        <taxon>Actinopterygii</taxon>
        <taxon>Neopterygii</taxon>
        <taxon>Teleostei</taxon>
        <taxon>Neoteleostei</taxon>
        <taxon>Acanthomorphata</taxon>
        <taxon>Ovalentaria</taxon>
        <taxon>Atherinomorphae</taxon>
        <taxon>Beloniformes</taxon>
        <taxon>Adrianichthyidae</taxon>
        <taxon>Oryziinae</taxon>
        <taxon>Oryzias</taxon>
    </lineage>
</organism>
<dbReference type="GO" id="GO:0004896">
    <property type="term" value="F:cytokine receptor activity"/>
    <property type="evidence" value="ECO:0007669"/>
    <property type="project" value="TreeGrafter"/>
</dbReference>
<dbReference type="KEGG" id="oml:112155567"/>
<dbReference type="OrthoDB" id="10031784at2759"/>
<dbReference type="SUPFAM" id="SSF49265">
    <property type="entry name" value="Fibronectin type III"/>
    <property type="match status" value="2"/>
</dbReference>
<dbReference type="InterPro" id="IPR050650">
    <property type="entry name" value="Type-II_Cytokine-TF_Rcpt"/>
</dbReference>
<dbReference type="AlphaFoldDB" id="A0A3B3CG90"/>
<dbReference type="Pfam" id="PF09294">
    <property type="entry name" value="Interfer-bind"/>
    <property type="match status" value="1"/>
</dbReference>
<dbReference type="InterPro" id="IPR003961">
    <property type="entry name" value="FN3_dom"/>
</dbReference>
<dbReference type="PaxDb" id="30732-ENSOMEP00000016097"/>
<dbReference type="Ensembl" id="ENSOMET00000024462.1">
    <property type="protein sequence ID" value="ENSOMEP00000016097.1"/>
    <property type="gene ID" value="ENSOMEG00000017740.1"/>
</dbReference>
<evidence type="ECO:0000259" key="5">
    <source>
        <dbReference type="Pfam" id="PF09294"/>
    </source>
</evidence>
<dbReference type="Pfam" id="PF01108">
    <property type="entry name" value="Tissue_fac"/>
    <property type="match status" value="1"/>
</dbReference>
<proteinExistence type="predicted"/>
<name>A0A3B3CG90_ORYME</name>
<dbReference type="RefSeq" id="XP_024143047.1">
    <property type="nucleotide sequence ID" value="XM_024287279.2"/>
</dbReference>
<reference evidence="6" key="1">
    <citation type="submission" date="2025-08" db="UniProtKB">
        <authorList>
            <consortium name="Ensembl"/>
        </authorList>
    </citation>
    <scope>IDENTIFICATION</scope>
</reference>
<keyword evidence="2" id="KW-0812">Transmembrane</keyword>
<dbReference type="InterPro" id="IPR036116">
    <property type="entry name" value="FN3_sf"/>
</dbReference>
<feature type="signal peptide" evidence="3">
    <location>
        <begin position="1"/>
        <end position="18"/>
    </location>
</feature>
<dbReference type="PANTHER" id="PTHR20859">
    <property type="entry name" value="INTERFERON/INTERLEUKIN RECEPTOR"/>
    <property type="match status" value="1"/>
</dbReference>
<dbReference type="OMA" id="VMTSRVW"/>
<reference evidence="6" key="2">
    <citation type="submission" date="2025-09" db="UniProtKB">
        <authorList>
            <consortium name="Ensembl"/>
        </authorList>
    </citation>
    <scope>IDENTIFICATION</scope>
</reference>
<dbReference type="Gene3D" id="2.60.40.10">
    <property type="entry name" value="Immunoglobulins"/>
    <property type="match status" value="2"/>
</dbReference>
<dbReference type="GO" id="GO:0005886">
    <property type="term" value="C:plasma membrane"/>
    <property type="evidence" value="ECO:0007669"/>
    <property type="project" value="TreeGrafter"/>
</dbReference>
<evidence type="ECO:0000256" key="3">
    <source>
        <dbReference type="SAM" id="SignalP"/>
    </source>
</evidence>